<dbReference type="EMBL" id="LR796497">
    <property type="protein sequence ID" value="CAB4148383.1"/>
    <property type="molecule type" value="Genomic_DNA"/>
</dbReference>
<protein>
    <submittedName>
        <fullName evidence="1">Uncharacterized protein</fullName>
    </submittedName>
</protein>
<name>A0A6J5MTE0_9CAUD</name>
<gene>
    <name evidence="1" type="ORF">UFOVP532_2</name>
</gene>
<organism evidence="1">
    <name type="scientific">uncultured Caudovirales phage</name>
    <dbReference type="NCBI Taxonomy" id="2100421"/>
    <lineage>
        <taxon>Viruses</taxon>
        <taxon>Duplodnaviria</taxon>
        <taxon>Heunggongvirae</taxon>
        <taxon>Uroviricota</taxon>
        <taxon>Caudoviricetes</taxon>
        <taxon>Peduoviridae</taxon>
        <taxon>Maltschvirus</taxon>
        <taxon>Maltschvirus maltsch</taxon>
    </lineage>
</organism>
<sequence>MKTAIEFVEQFATYDTYEAVRDSKKFALRAIDEIITALEHHEWQNRTIILEYKKLQNEIINLEL</sequence>
<proteinExistence type="predicted"/>
<evidence type="ECO:0000313" key="1">
    <source>
        <dbReference type="EMBL" id="CAB4148383.1"/>
    </source>
</evidence>
<accession>A0A6J5MTE0</accession>
<reference evidence="1" key="1">
    <citation type="submission" date="2020-04" db="EMBL/GenBank/DDBJ databases">
        <authorList>
            <person name="Chiriac C."/>
            <person name="Salcher M."/>
            <person name="Ghai R."/>
            <person name="Kavagutti S V."/>
        </authorList>
    </citation>
    <scope>NUCLEOTIDE SEQUENCE</scope>
</reference>